<organism evidence="1 2">
    <name type="scientific">Dyadobacter endophyticus</name>
    <dbReference type="NCBI Taxonomy" id="1749036"/>
    <lineage>
        <taxon>Bacteria</taxon>
        <taxon>Pseudomonadati</taxon>
        <taxon>Bacteroidota</taxon>
        <taxon>Cytophagia</taxon>
        <taxon>Cytophagales</taxon>
        <taxon>Spirosomataceae</taxon>
        <taxon>Dyadobacter</taxon>
    </lineage>
</organism>
<proteinExistence type="predicted"/>
<dbReference type="Proteomes" id="UP000600214">
    <property type="component" value="Unassembled WGS sequence"/>
</dbReference>
<evidence type="ECO:0000313" key="1">
    <source>
        <dbReference type="EMBL" id="GGH56099.1"/>
    </source>
</evidence>
<name>A0ABQ1ZCC0_9BACT</name>
<keyword evidence="2" id="KW-1185">Reference proteome</keyword>
<evidence type="ECO:0000313" key="2">
    <source>
        <dbReference type="Proteomes" id="UP000600214"/>
    </source>
</evidence>
<protein>
    <recommendedName>
        <fullName evidence="3">DUF5723 domain-containing protein</fullName>
    </recommendedName>
</protein>
<accession>A0ABQ1ZCC0</accession>
<sequence length="448" mass="49530">MEKSRTLLFILVTLPNLLVAQNLYDKSFVNQLAINPAYASVANRDVNDWTANIVSFQTDIGSNTGAMSFWDLARLNGPYIRDRILTTSRISTGQGNVTLFGPGISARVSPRFSVSATTAIRLFSNYRGLDGRLISEIGEYVKVQQEYPYNMANREMRMDLAAFSEFAPGLSYDLIQQQDYTVSLGGALKLLMSNSHTSIALSGFNGTVNRYNSYLTALNDATGAVTTQTSGRLFDDFGAGALLSAQKLSLGGNLGFVFKHLGKDIESHDFIFAVSLIDIGSVRYKSDSAYTKSYDINIGEGEGLFFNNNFKNSNFSKTTLVFDKYPGLFQKTSSGKQTYKVKLPTSLVVQLYARYNKQLGVRLNGRIGLSKQNQDDLYSPSGLMLEPVYDRKKIQISLPISYYRYMGFGMGVAFKTGNLTFGSQTLLSSMITKSGHLDLSLAIELKKR</sequence>
<comment type="caution">
    <text evidence="1">The sequence shown here is derived from an EMBL/GenBank/DDBJ whole genome shotgun (WGS) entry which is preliminary data.</text>
</comment>
<evidence type="ECO:0008006" key="3">
    <source>
        <dbReference type="Google" id="ProtNLM"/>
    </source>
</evidence>
<reference evidence="2" key="1">
    <citation type="journal article" date="2019" name="Int. J. Syst. Evol. Microbiol.">
        <title>The Global Catalogue of Microorganisms (GCM) 10K type strain sequencing project: providing services to taxonomists for standard genome sequencing and annotation.</title>
        <authorList>
            <consortium name="The Broad Institute Genomics Platform"/>
            <consortium name="The Broad Institute Genome Sequencing Center for Infectious Disease"/>
            <person name="Wu L."/>
            <person name="Ma J."/>
        </authorList>
    </citation>
    <scope>NUCLEOTIDE SEQUENCE [LARGE SCALE GENOMIC DNA]</scope>
    <source>
        <strain evidence="2">CGMCC 1.15288</strain>
    </source>
</reference>
<dbReference type="EMBL" id="BMIA01000010">
    <property type="protein sequence ID" value="GGH56099.1"/>
    <property type="molecule type" value="Genomic_DNA"/>
</dbReference>
<gene>
    <name evidence="1" type="ORF">GCM10007423_64330</name>
</gene>